<evidence type="ECO:0000256" key="1">
    <source>
        <dbReference type="SAM" id="MobiDB-lite"/>
    </source>
</evidence>
<feature type="region of interest" description="Disordered" evidence="1">
    <location>
        <begin position="1"/>
        <end position="26"/>
    </location>
</feature>
<organism evidence="2 3">
    <name type="scientific">Longispora fulva</name>
    <dbReference type="NCBI Taxonomy" id="619741"/>
    <lineage>
        <taxon>Bacteria</taxon>
        <taxon>Bacillati</taxon>
        <taxon>Actinomycetota</taxon>
        <taxon>Actinomycetes</taxon>
        <taxon>Micromonosporales</taxon>
        <taxon>Micromonosporaceae</taxon>
        <taxon>Longispora</taxon>
    </lineage>
</organism>
<dbReference type="RefSeq" id="WP_197004368.1">
    <property type="nucleotide sequence ID" value="NZ_BONS01000020.1"/>
</dbReference>
<evidence type="ECO:0008006" key="4">
    <source>
        <dbReference type="Google" id="ProtNLM"/>
    </source>
</evidence>
<evidence type="ECO:0000313" key="2">
    <source>
        <dbReference type="EMBL" id="MBG6137513.1"/>
    </source>
</evidence>
<keyword evidence="3" id="KW-1185">Reference proteome</keyword>
<reference evidence="2" key="1">
    <citation type="submission" date="2020-11" db="EMBL/GenBank/DDBJ databases">
        <title>Sequencing the genomes of 1000 actinobacteria strains.</title>
        <authorList>
            <person name="Klenk H.-P."/>
        </authorList>
    </citation>
    <scope>NUCLEOTIDE SEQUENCE</scope>
    <source>
        <strain evidence="2">DSM 45356</strain>
    </source>
</reference>
<dbReference type="Pfam" id="PF25673">
    <property type="entry name" value="Terminase_7"/>
    <property type="match status" value="1"/>
</dbReference>
<name>A0A8J7GJ76_9ACTN</name>
<dbReference type="AlphaFoldDB" id="A0A8J7GJ76"/>
<dbReference type="EMBL" id="JADOUF010000001">
    <property type="protein sequence ID" value="MBG6137513.1"/>
    <property type="molecule type" value="Genomic_DNA"/>
</dbReference>
<gene>
    <name evidence="2" type="ORF">IW245_003707</name>
</gene>
<dbReference type="Proteomes" id="UP000622552">
    <property type="component" value="Unassembled WGS sequence"/>
</dbReference>
<proteinExistence type="predicted"/>
<evidence type="ECO:0000313" key="3">
    <source>
        <dbReference type="Proteomes" id="UP000622552"/>
    </source>
</evidence>
<sequence>MGRYTSPLDKPEDIQGTTTNAPTLPTPNKWLAATARWWDTWVSSPQAAVFAGTDWQRLLMLLPLVDGYNRAVHKLDYMLADRLLTQIVRSESLLGATHVDRLRGRIKVQPEETPEPQPDLSALARDFFGD</sequence>
<protein>
    <recommendedName>
        <fullName evidence="4">Terminase small subunit</fullName>
    </recommendedName>
</protein>
<accession>A0A8J7GJ76</accession>
<comment type="caution">
    <text evidence="2">The sequence shown here is derived from an EMBL/GenBank/DDBJ whole genome shotgun (WGS) entry which is preliminary data.</text>
</comment>
<feature type="compositionally biased region" description="Low complexity" evidence="1">
    <location>
        <begin position="17"/>
        <end position="26"/>
    </location>
</feature>
<dbReference type="InterPro" id="IPR057972">
    <property type="entry name" value="Terminase_7"/>
</dbReference>